<evidence type="ECO:0000256" key="8">
    <source>
        <dbReference type="PROSITE-ProRule" id="PRU00703"/>
    </source>
</evidence>
<dbReference type="InterPro" id="IPR000644">
    <property type="entry name" value="CBS_dom"/>
</dbReference>
<evidence type="ECO:0000313" key="11">
    <source>
        <dbReference type="EMBL" id="MBC5676168.1"/>
    </source>
</evidence>
<evidence type="ECO:0000256" key="3">
    <source>
        <dbReference type="ARBA" id="ARBA00022448"/>
    </source>
</evidence>
<evidence type="ECO:0000259" key="10">
    <source>
        <dbReference type="PROSITE" id="PS51371"/>
    </source>
</evidence>
<accession>A0ABR7FLR9</accession>
<dbReference type="SUPFAM" id="SSF161093">
    <property type="entry name" value="MgtE membrane domain-like"/>
    <property type="match status" value="2"/>
</dbReference>
<dbReference type="InterPro" id="IPR006668">
    <property type="entry name" value="Mg_transptr_MgtE_intracell_dom"/>
</dbReference>
<evidence type="ECO:0000256" key="6">
    <source>
        <dbReference type="ARBA" id="ARBA00022989"/>
    </source>
</evidence>
<comment type="caution">
    <text evidence="9">Lacks conserved residue(s) required for the propagation of feature annotation.</text>
</comment>
<keyword evidence="9" id="KW-1003">Cell membrane</keyword>
<dbReference type="PANTHER" id="PTHR43773:SF1">
    <property type="entry name" value="MAGNESIUM TRANSPORTER MGTE"/>
    <property type="match status" value="1"/>
</dbReference>
<dbReference type="RefSeq" id="WP_024728104.1">
    <property type="nucleotide sequence ID" value="NZ_JACOOS010000001.1"/>
</dbReference>
<comment type="subcellular location">
    <subcellularLocation>
        <location evidence="9">Cell membrane</location>
        <topology evidence="9">Multi-pass membrane protein</topology>
    </subcellularLocation>
    <subcellularLocation>
        <location evidence="1">Membrane</location>
        <topology evidence="1">Multi-pass membrane protein</topology>
    </subcellularLocation>
</comment>
<keyword evidence="9" id="KW-0479">Metal-binding</keyword>
<comment type="function">
    <text evidence="9">Acts as a magnesium transporter.</text>
</comment>
<dbReference type="Proteomes" id="UP000635828">
    <property type="component" value="Unassembled WGS sequence"/>
</dbReference>
<keyword evidence="12" id="KW-1185">Reference proteome</keyword>
<evidence type="ECO:0000256" key="9">
    <source>
        <dbReference type="RuleBase" id="RU362011"/>
    </source>
</evidence>
<evidence type="ECO:0000256" key="1">
    <source>
        <dbReference type="ARBA" id="ARBA00004141"/>
    </source>
</evidence>
<dbReference type="InterPro" id="IPR036739">
    <property type="entry name" value="SLC41_membr_dom_sf"/>
</dbReference>
<feature type="transmembrane region" description="Helical" evidence="9">
    <location>
        <begin position="279"/>
        <end position="299"/>
    </location>
</feature>
<dbReference type="Gene3D" id="1.10.357.20">
    <property type="entry name" value="SLC41 divalent cation transporters, integral membrane domain"/>
    <property type="match status" value="2"/>
</dbReference>
<reference evidence="11 12" key="1">
    <citation type="submission" date="2020-08" db="EMBL/GenBank/DDBJ databases">
        <title>Genome public.</title>
        <authorList>
            <person name="Liu C."/>
            <person name="Sun Q."/>
        </authorList>
    </citation>
    <scope>NUCLEOTIDE SEQUENCE [LARGE SCALE GENOMIC DNA]</scope>
    <source>
        <strain evidence="11 12">NSJ-7</strain>
    </source>
</reference>
<keyword evidence="4 9" id="KW-0812">Transmembrane</keyword>
<evidence type="ECO:0000313" key="12">
    <source>
        <dbReference type="Proteomes" id="UP000635828"/>
    </source>
</evidence>
<keyword evidence="7 9" id="KW-0472">Membrane</keyword>
<evidence type="ECO:0000256" key="2">
    <source>
        <dbReference type="ARBA" id="ARBA00009749"/>
    </source>
</evidence>
<dbReference type="Pfam" id="PF03448">
    <property type="entry name" value="MgtE_N"/>
    <property type="match status" value="1"/>
</dbReference>
<comment type="caution">
    <text evidence="11">The sequence shown here is derived from an EMBL/GenBank/DDBJ whole genome shotgun (WGS) entry which is preliminary data.</text>
</comment>
<protein>
    <recommendedName>
        <fullName evidence="9">Magnesium transporter MgtE</fullName>
    </recommendedName>
</protein>
<dbReference type="Pfam" id="PF01769">
    <property type="entry name" value="MgtE"/>
    <property type="match status" value="1"/>
</dbReference>
<dbReference type="NCBIfam" id="TIGR00400">
    <property type="entry name" value="mgtE"/>
    <property type="match status" value="1"/>
</dbReference>
<evidence type="ECO:0000256" key="7">
    <source>
        <dbReference type="ARBA" id="ARBA00023136"/>
    </source>
</evidence>
<feature type="transmembrane region" description="Helical" evidence="9">
    <location>
        <begin position="319"/>
        <end position="340"/>
    </location>
</feature>
<name>A0ABR7FLR9_9FIRM</name>
<dbReference type="PANTHER" id="PTHR43773">
    <property type="entry name" value="MAGNESIUM TRANSPORTER MGTE"/>
    <property type="match status" value="1"/>
</dbReference>
<dbReference type="SUPFAM" id="SSF158791">
    <property type="entry name" value="MgtE N-terminal domain-like"/>
    <property type="match status" value="1"/>
</dbReference>
<dbReference type="InterPro" id="IPR006669">
    <property type="entry name" value="MgtE_transporter"/>
</dbReference>
<sequence length="347" mass="39791">MREKNIKALLLRREYPVLKVMLNSMNNVDLASLLENFTEKEYTILFRLIQKEKAAEVFTEMSSSMQETLINAFTRTEIKELFDDMYMDDTVDIIEEMPANVVEQILDVTDKETRQTINRLLNYPEDSAGSIMTVEYVDLKKEMTVEQALKKIKRVGIDQETIYTCYAIEQKRLIGIVTAKSLLLSESHVLIKDIMETNLIYVNTHEDKENVSKLFHRYGLLAIPVVDFEHCMVGIVTFDDAMEVWQDEVEEDMSIMAAMQPNEESYFGTSVISHAKHRILWLLFLMLSATITGAIITKYENAFQTLPLLAKKIGLDPAIMAAPLITTLVDTCSILIYFNIATHLFSL</sequence>
<keyword evidence="3 9" id="KW-0813">Transport</keyword>
<dbReference type="SMART" id="SM00924">
    <property type="entry name" value="MgtE_N"/>
    <property type="match status" value="1"/>
</dbReference>
<dbReference type="Gene3D" id="3.10.580.10">
    <property type="entry name" value="CBS-domain"/>
    <property type="match status" value="1"/>
</dbReference>
<keyword evidence="6 9" id="KW-1133">Transmembrane helix</keyword>
<dbReference type="SUPFAM" id="SSF54631">
    <property type="entry name" value="CBS-domain pair"/>
    <property type="match status" value="1"/>
</dbReference>
<comment type="similarity">
    <text evidence="2 9">Belongs to the SLC41A transporter family.</text>
</comment>
<dbReference type="Pfam" id="PF00571">
    <property type="entry name" value="CBS"/>
    <property type="match status" value="2"/>
</dbReference>
<gene>
    <name evidence="11" type="primary">mgtE</name>
    <name evidence="11" type="ORF">H8S22_00610</name>
</gene>
<dbReference type="EMBL" id="JACOOS010000001">
    <property type="protein sequence ID" value="MBC5676168.1"/>
    <property type="molecule type" value="Genomic_DNA"/>
</dbReference>
<dbReference type="CDD" id="cd04606">
    <property type="entry name" value="CBS_pair_Mg_transporter"/>
    <property type="match status" value="1"/>
</dbReference>
<feature type="domain" description="CBS" evidence="10">
    <location>
        <begin position="195"/>
        <end position="251"/>
    </location>
</feature>
<dbReference type="PROSITE" id="PS51371">
    <property type="entry name" value="CBS"/>
    <property type="match status" value="1"/>
</dbReference>
<keyword evidence="8" id="KW-0129">CBS domain</keyword>
<proteinExistence type="inferred from homology"/>
<evidence type="ECO:0000256" key="4">
    <source>
        <dbReference type="ARBA" id="ARBA00022692"/>
    </source>
</evidence>
<dbReference type="InterPro" id="IPR038076">
    <property type="entry name" value="MgtE_N_sf"/>
</dbReference>
<comment type="subunit">
    <text evidence="9">Homodimer.</text>
</comment>
<keyword evidence="5 9" id="KW-0460">Magnesium</keyword>
<dbReference type="InterPro" id="IPR006667">
    <property type="entry name" value="SLC41_membr_dom"/>
</dbReference>
<organism evidence="11 12">
    <name type="scientific">Anaerostipes hominis</name>
    <name type="common">ex Liu et al. 2021</name>
    <dbReference type="NCBI Taxonomy" id="2763018"/>
    <lineage>
        <taxon>Bacteria</taxon>
        <taxon>Bacillati</taxon>
        <taxon>Bacillota</taxon>
        <taxon>Clostridia</taxon>
        <taxon>Lachnospirales</taxon>
        <taxon>Lachnospiraceae</taxon>
        <taxon>Anaerostipes</taxon>
    </lineage>
</organism>
<dbReference type="Gene3D" id="1.25.60.10">
    <property type="entry name" value="MgtE N-terminal domain-like"/>
    <property type="match status" value="1"/>
</dbReference>
<dbReference type="InterPro" id="IPR046342">
    <property type="entry name" value="CBS_dom_sf"/>
</dbReference>
<evidence type="ECO:0000256" key="5">
    <source>
        <dbReference type="ARBA" id="ARBA00022842"/>
    </source>
</evidence>